<evidence type="ECO:0000313" key="4">
    <source>
        <dbReference type="Proteomes" id="UP001168877"/>
    </source>
</evidence>
<dbReference type="Proteomes" id="UP001168877">
    <property type="component" value="Unassembled WGS sequence"/>
</dbReference>
<gene>
    <name evidence="3" type="ORF">LWI29_008781</name>
</gene>
<evidence type="ECO:0000313" key="3">
    <source>
        <dbReference type="EMBL" id="KAK0584185.1"/>
    </source>
</evidence>
<keyword evidence="2" id="KW-0472">Membrane</keyword>
<feature type="transmembrane region" description="Helical" evidence="2">
    <location>
        <begin position="14"/>
        <end position="35"/>
    </location>
</feature>
<dbReference type="EMBL" id="JAUESC010000383">
    <property type="protein sequence ID" value="KAK0584185.1"/>
    <property type="molecule type" value="Genomic_DNA"/>
</dbReference>
<dbReference type="AlphaFoldDB" id="A0AA39VKV2"/>
<proteinExistence type="predicted"/>
<organism evidence="3 4">
    <name type="scientific">Acer saccharum</name>
    <name type="common">Sugar maple</name>
    <dbReference type="NCBI Taxonomy" id="4024"/>
    <lineage>
        <taxon>Eukaryota</taxon>
        <taxon>Viridiplantae</taxon>
        <taxon>Streptophyta</taxon>
        <taxon>Embryophyta</taxon>
        <taxon>Tracheophyta</taxon>
        <taxon>Spermatophyta</taxon>
        <taxon>Magnoliopsida</taxon>
        <taxon>eudicotyledons</taxon>
        <taxon>Gunneridae</taxon>
        <taxon>Pentapetalae</taxon>
        <taxon>rosids</taxon>
        <taxon>malvids</taxon>
        <taxon>Sapindales</taxon>
        <taxon>Sapindaceae</taxon>
        <taxon>Hippocastanoideae</taxon>
        <taxon>Acereae</taxon>
        <taxon>Acer</taxon>
    </lineage>
</organism>
<evidence type="ECO:0000256" key="1">
    <source>
        <dbReference type="SAM" id="MobiDB-lite"/>
    </source>
</evidence>
<feature type="region of interest" description="Disordered" evidence="1">
    <location>
        <begin position="70"/>
        <end position="125"/>
    </location>
</feature>
<accession>A0AA39VKV2</accession>
<keyword evidence="4" id="KW-1185">Reference proteome</keyword>
<evidence type="ECO:0000256" key="2">
    <source>
        <dbReference type="SAM" id="Phobius"/>
    </source>
</evidence>
<reference evidence="3" key="1">
    <citation type="journal article" date="2022" name="Plant J.">
        <title>Strategies of tolerance reflected in two North American maple genomes.</title>
        <authorList>
            <person name="McEvoy S.L."/>
            <person name="Sezen U.U."/>
            <person name="Trouern-Trend A."/>
            <person name="McMahon S.M."/>
            <person name="Schaberg P.G."/>
            <person name="Yang J."/>
            <person name="Wegrzyn J.L."/>
            <person name="Swenson N.G."/>
        </authorList>
    </citation>
    <scope>NUCLEOTIDE SEQUENCE</scope>
    <source>
        <strain evidence="3">NS2018</strain>
    </source>
</reference>
<sequence length="173" mass="19150">MDIFDDYANFGGSWMNVLLLWISFVIMLMEVVSCISTQLSQLNHQLSNSSNPANQAQQLIQLSQPTQLRSKIGGRCNDDGDGTPDVQRRRRRRRRTCSSDDGDGKSRRDAGGCGGGESGGGRLKPSVALRVRRRPCTSGVDVAVVLARPVSRRRRRCTCRRSWISAELVGWVG</sequence>
<keyword evidence="2" id="KW-0812">Transmembrane</keyword>
<feature type="compositionally biased region" description="Gly residues" evidence="1">
    <location>
        <begin position="111"/>
        <end position="122"/>
    </location>
</feature>
<keyword evidence="2" id="KW-1133">Transmembrane helix</keyword>
<name>A0AA39VKV2_ACESA</name>
<reference evidence="3" key="2">
    <citation type="submission" date="2023-06" db="EMBL/GenBank/DDBJ databases">
        <authorList>
            <person name="Swenson N.G."/>
            <person name="Wegrzyn J.L."/>
            <person name="Mcevoy S.L."/>
        </authorList>
    </citation>
    <scope>NUCLEOTIDE SEQUENCE</scope>
    <source>
        <strain evidence="3">NS2018</strain>
        <tissue evidence="3">Leaf</tissue>
    </source>
</reference>
<protein>
    <submittedName>
        <fullName evidence="3">Uncharacterized protein</fullName>
    </submittedName>
</protein>
<comment type="caution">
    <text evidence="3">The sequence shown here is derived from an EMBL/GenBank/DDBJ whole genome shotgun (WGS) entry which is preliminary data.</text>
</comment>